<evidence type="ECO:0000256" key="7">
    <source>
        <dbReference type="ARBA" id="ARBA00023136"/>
    </source>
</evidence>
<evidence type="ECO:0000256" key="5">
    <source>
        <dbReference type="ARBA" id="ARBA00022989"/>
    </source>
</evidence>
<accession>A0A2M9DGJ5</accession>
<dbReference type="PANTHER" id="PTHR32024">
    <property type="entry name" value="TRK SYSTEM POTASSIUM UPTAKE PROTEIN TRKG-RELATED"/>
    <property type="match status" value="1"/>
</dbReference>
<keyword evidence="4" id="KW-0812">Transmembrane</keyword>
<evidence type="ECO:0000256" key="4">
    <source>
        <dbReference type="ARBA" id="ARBA00022692"/>
    </source>
</evidence>
<keyword evidence="9" id="KW-1185">Reference proteome</keyword>
<keyword evidence="6" id="KW-0406">Ion transport</keyword>
<dbReference type="AlphaFoldDB" id="A0A1U7DF19"/>
<dbReference type="Proteomes" id="UP000187266">
    <property type="component" value="Chromosome"/>
</dbReference>
<dbReference type="PANTHER" id="PTHR32024:SF3">
    <property type="entry name" value="TRK SYSTEM POTASSIUM UPTAKE PROTEIN"/>
    <property type="match status" value="1"/>
</dbReference>
<organism evidence="8 9">
    <name type="scientific">Brevirhabdus pacifica</name>
    <dbReference type="NCBI Taxonomy" id="1267768"/>
    <lineage>
        <taxon>Bacteria</taxon>
        <taxon>Pseudomonadati</taxon>
        <taxon>Pseudomonadota</taxon>
        <taxon>Alphaproteobacteria</taxon>
        <taxon>Rhodobacterales</taxon>
        <taxon>Paracoccaceae</taxon>
        <taxon>Brevirhabdus</taxon>
    </lineage>
</organism>
<keyword evidence="3" id="KW-1003">Cell membrane</keyword>
<evidence type="ECO:0000256" key="3">
    <source>
        <dbReference type="ARBA" id="ARBA00022475"/>
    </source>
</evidence>
<dbReference type="Pfam" id="PF02386">
    <property type="entry name" value="TrkH"/>
    <property type="match status" value="1"/>
</dbReference>
<evidence type="ECO:0000256" key="6">
    <source>
        <dbReference type="ARBA" id="ARBA00023065"/>
    </source>
</evidence>
<dbReference type="InterPro" id="IPR003445">
    <property type="entry name" value="Cat_transpt"/>
</dbReference>
<dbReference type="STRING" id="1267768.BV394_01695"/>
<name>A0A1U7DF19_9RHOB</name>
<comment type="subcellular location">
    <subcellularLocation>
        <location evidence="1">Cell membrane</location>
        <topology evidence="1">Multi-pass membrane protein</topology>
    </subcellularLocation>
</comment>
<keyword evidence="5" id="KW-1133">Transmembrane helix</keyword>
<reference evidence="8 9" key="1">
    <citation type="submission" date="2017-01" db="EMBL/GenBank/DDBJ databases">
        <title>Genomic analysis of Xuhuaishuia manganoxidans DY6-4.</title>
        <authorList>
            <person name="Wang X."/>
        </authorList>
    </citation>
    <scope>NUCLEOTIDE SEQUENCE [LARGE SCALE GENOMIC DNA]</scope>
    <source>
        <strain evidence="8 9">DY6-4</strain>
    </source>
</reference>
<sequence length="502" mass="53680">MRVLFNLPVIVLLMGIGAVAMFIPSLFALAQTDYTTSRVYFYFGTLFLIVTGLIGLATANYPQSSAARSHLLSLLGSFTLLPLVLAVPMSEAVPNLRFVNVYFEMLSSLTTTGATIFQPSATVPDAVHLWRGLVGWMGGFLIWLAATAILAPLNLGGFEVTSLRQAGQTTSMRQISHVADPTERLVRFTQTLLPLYSSLTVALWILLIVAGGDPYFSVMAAMATMSTSGIMPPGGVVEAGFLPEFVIAVFFIFALSRQTFASERRSGKLAHLRDDPELRLAAVVAAALPVALFLRHWYGAIEVDDLSNTEGALRSLWGAFFTVVSFLSTTGFVSADWDAAQNWSGLQTPGLILMGLALVGGGVATTAGGVKLLRVYALYSHGVRELEKLVHPSSVGGAGRAGRSIRRQGAYIAWIFFMLFALSIALIMTALTLTGLGFEPAMVLTIASLSTTGPIAQVASQAPIAYATLPDAAKFILMGAMVLGRLETLAIIALLNPDFWRS</sequence>
<keyword evidence="7" id="KW-0472">Membrane</keyword>
<dbReference type="OrthoDB" id="7818483at2"/>
<dbReference type="GO" id="GO:0005886">
    <property type="term" value="C:plasma membrane"/>
    <property type="evidence" value="ECO:0007669"/>
    <property type="project" value="UniProtKB-SubCell"/>
</dbReference>
<evidence type="ECO:0000313" key="8">
    <source>
        <dbReference type="EMBL" id="APX88597.1"/>
    </source>
</evidence>
<evidence type="ECO:0000256" key="1">
    <source>
        <dbReference type="ARBA" id="ARBA00004651"/>
    </source>
</evidence>
<proteinExistence type="predicted"/>
<dbReference type="EMBL" id="CP019124">
    <property type="protein sequence ID" value="APX88597.1"/>
    <property type="molecule type" value="Genomic_DNA"/>
</dbReference>
<dbReference type="RefSeq" id="WP_076978622.1">
    <property type="nucleotide sequence ID" value="NZ_CP019124.1"/>
</dbReference>
<protein>
    <submittedName>
        <fullName evidence="8">Potassium transporter TrkH</fullName>
    </submittedName>
</protein>
<keyword evidence="2" id="KW-0813">Transport</keyword>
<evidence type="ECO:0000256" key="2">
    <source>
        <dbReference type="ARBA" id="ARBA00022448"/>
    </source>
</evidence>
<dbReference type="GO" id="GO:0008324">
    <property type="term" value="F:monoatomic cation transmembrane transporter activity"/>
    <property type="evidence" value="ECO:0007669"/>
    <property type="project" value="InterPro"/>
</dbReference>
<gene>
    <name evidence="8" type="ORF">BV394_01695</name>
</gene>
<accession>A0A1U7DF19</accession>
<dbReference type="GO" id="GO:0030001">
    <property type="term" value="P:metal ion transport"/>
    <property type="evidence" value="ECO:0007669"/>
    <property type="project" value="UniProtKB-ARBA"/>
</dbReference>
<evidence type="ECO:0000313" key="9">
    <source>
        <dbReference type="Proteomes" id="UP000187266"/>
    </source>
</evidence>